<name>A0A285VI18_9MICO</name>
<accession>A0A285VI18</accession>
<dbReference type="AlphaFoldDB" id="A0A285VI18"/>
<sequence>MSRTNIDIDDELVTTVMRRYGLRTKKDAVDLALRRLVGPVPTREELVALEGSGWDGDLDELRSDPVAGV</sequence>
<protein>
    <submittedName>
        <fullName evidence="1">Transcription regulator of the Arc/MetJ class</fullName>
    </submittedName>
</protein>
<evidence type="ECO:0000313" key="2">
    <source>
        <dbReference type="Proteomes" id="UP000219688"/>
    </source>
</evidence>
<evidence type="ECO:0000313" key="1">
    <source>
        <dbReference type="EMBL" id="SOC53643.1"/>
    </source>
</evidence>
<dbReference type="EMBL" id="OBQK01000002">
    <property type="protein sequence ID" value="SOC53643.1"/>
    <property type="molecule type" value="Genomic_DNA"/>
</dbReference>
<dbReference type="Proteomes" id="UP000219688">
    <property type="component" value="Unassembled WGS sequence"/>
</dbReference>
<organism evidence="1 2">
    <name type="scientific">Ornithinimicrobium cerasi</name>
    <dbReference type="NCBI Taxonomy" id="2248773"/>
    <lineage>
        <taxon>Bacteria</taxon>
        <taxon>Bacillati</taxon>
        <taxon>Actinomycetota</taxon>
        <taxon>Actinomycetes</taxon>
        <taxon>Micrococcales</taxon>
        <taxon>Ornithinimicrobiaceae</taxon>
        <taxon>Ornithinimicrobium</taxon>
    </lineage>
</organism>
<dbReference type="Pfam" id="PF09957">
    <property type="entry name" value="VapB_antitoxin"/>
    <property type="match status" value="1"/>
</dbReference>
<dbReference type="InterPro" id="IPR019239">
    <property type="entry name" value="VapB_antitoxin"/>
</dbReference>
<dbReference type="RefSeq" id="WP_181951286.1">
    <property type="nucleotide sequence ID" value="NZ_OBQK01000002.1"/>
</dbReference>
<reference evidence="2" key="1">
    <citation type="submission" date="2017-08" db="EMBL/GenBank/DDBJ databases">
        <authorList>
            <person name="Varghese N."/>
            <person name="Submissions S."/>
        </authorList>
    </citation>
    <scope>NUCLEOTIDE SEQUENCE [LARGE SCALE GENOMIC DNA]</scope>
    <source>
        <strain evidence="2">USBA17B2</strain>
    </source>
</reference>
<gene>
    <name evidence="1" type="ORF">SAMN05421879_10255</name>
</gene>
<keyword evidence="2" id="KW-1185">Reference proteome</keyword>
<proteinExistence type="predicted"/>